<evidence type="ECO:0000313" key="2">
    <source>
        <dbReference type="Proteomes" id="UP001240984"/>
    </source>
</evidence>
<dbReference type="EMBL" id="JAUSRA010000001">
    <property type="protein sequence ID" value="MDP9793123.1"/>
    <property type="molecule type" value="Genomic_DNA"/>
</dbReference>
<keyword evidence="2" id="KW-1185">Reference proteome</keyword>
<protein>
    <submittedName>
        <fullName evidence="1">Uncharacterized protein</fullName>
    </submittedName>
</protein>
<reference evidence="1 2" key="1">
    <citation type="submission" date="2023-07" db="EMBL/GenBank/DDBJ databases">
        <title>Sequencing the genomes of 1000 actinobacteria strains.</title>
        <authorList>
            <person name="Klenk H.-P."/>
        </authorList>
    </citation>
    <scope>NUCLEOTIDE SEQUENCE [LARGE SCALE GENOMIC DNA]</scope>
    <source>
        <strain evidence="1 2">DSM 44710</strain>
    </source>
</reference>
<dbReference type="Proteomes" id="UP001240984">
    <property type="component" value="Unassembled WGS sequence"/>
</dbReference>
<comment type="caution">
    <text evidence="1">The sequence shown here is derived from an EMBL/GenBank/DDBJ whole genome shotgun (WGS) entry which is preliminary data.</text>
</comment>
<evidence type="ECO:0000313" key="1">
    <source>
        <dbReference type="EMBL" id="MDP9793123.1"/>
    </source>
</evidence>
<accession>A0ABT9MP05</accession>
<organism evidence="1 2">
    <name type="scientific">Catenuloplanes nepalensis</name>
    <dbReference type="NCBI Taxonomy" id="587533"/>
    <lineage>
        <taxon>Bacteria</taxon>
        <taxon>Bacillati</taxon>
        <taxon>Actinomycetota</taxon>
        <taxon>Actinomycetes</taxon>
        <taxon>Micromonosporales</taxon>
        <taxon>Micromonosporaceae</taxon>
        <taxon>Catenuloplanes</taxon>
    </lineage>
</organism>
<sequence length="81" mass="8705">MQRAIGGTPDVLEVGPLFAAVKALTDRSRRPLRDAAYHLWRARNKLAHLRALTAGEQRDLVTAFAGLSRHPSPGAAPPDPG</sequence>
<name>A0ABT9MP05_9ACTN</name>
<gene>
    <name evidence="1" type="ORF">J2S43_001635</name>
</gene>
<proteinExistence type="predicted"/>
<dbReference type="RefSeq" id="WP_306828075.1">
    <property type="nucleotide sequence ID" value="NZ_JAUSRA010000001.1"/>
</dbReference>